<organism evidence="4">
    <name type="scientific">termite gut metagenome</name>
    <dbReference type="NCBI Taxonomy" id="433724"/>
    <lineage>
        <taxon>unclassified sequences</taxon>
        <taxon>metagenomes</taxon>
        <taxon>organismal metagenomes</taxon>
    </lineage>
</organism>
<dbReference type="InterPro" id="IPR036264">
    <property type="entry name" value="Bact_exopeptidase_dim_dom"/>
</dbReference>
<comment type="caution">
    <text evidence="4">The sequence shown here is derived from an EMBL/GenBank/DDBJ whole genome shotgun (WGS) entry which is preliminary data.</text>
</comment>
<dbReference type="PANTHER" id="PTHR43808:SF31">
    <property type="entry name" value="N-ACETYL-L-CITRULLINE DEACETYLASE"/>
    <property type="match status" value="1"/>
</dbReference>
<dbReference type="SUPFAM" id="SSF55031">
    <property type="entry name" value="Bacterial exopeptidase dimerisation domain"/>
    <property type="match status" value="1"/>
</dbReference>
<evidence type="ECO:0000259" key="3">
    <source>
        <dbReference type="Pfam" id="PF07687"/>
    </source>
</evidence>
<dbReference type="EC" id="3.5.1.16" evidence="4"/>
<dbReference type="EMBL" id="SNRY01002519">
    <property type="protein sequence ID" value="KAA6324696.1"/>
    <property type="molecule type" value="Genomic_DNA"/>
</dbReference>
<feature type="domain" description="Peptidase M20 dimerisation" evidence="3">
    <location>
        <begin position="39"/>
        <end position="137"/>
    </location>
</feature>
<dbReference type="InterPro" id="IPR011650">
    <property type="entry name" value="Peptidase_M20_dimer"/>
</dbReference>
<keyword evidence="2 4" id="KW-0378">Hydrolase</keyword>
<keyword evidence="1" id="KW-0479">Metal-binding</keyword>
<evidence type="ECO:0000256" key="2">
    <source>
        <dbReference type="ARBA" id="ARBA00022801"/>
    </source>
</evidence>
<evidence type="ECO:0000313" key="4">
    <source>
        <dbReference type="EMBL" id="KAA6324696.1"/>
    </source>
</evidence>
<dbReference type="Pfam" id="PF07687">
    <property type="entry name" value="M20_dimer"/>
    <property type="match status" value="1"/>
</dbReference>
<accession>A0A5J4QS70</accession>
<dbReference type="SUPFAM" id="SSF53187">
    <property type="entry name" value="Zn-dependent exopeptidases"/>
    <property type="match status" value="1"/>
</dbReference>
<reference evidence="4" key="1">
    <citation type="submission" date="2019-03" db="EMBL/GenBank/DDBJ databases">
        <title>Single cell metagenomics reveals metabolic interactions within the superorganism composed of flagellate Streblomastix strix and complex community of Bacteroidetes bacteria on its surface.</title>
        <authorList>
            <person name="Treitli S.C."/>
            <person name="Kolisko M."/>
            <person name="Husnik F."/>
            <person name="Keeling P."/>
            <person name="Hampl V."/>
        </authorList>
    </citation>
    <scope>NUCLEOTIDE SEQUENCE</scope>
    <source>
        <strain evidence="4">STM</strain>
    </source>
</reference>
<dbReference type="InterPro" id="IPR050072">
    <property type="entry name" value="Peptidase_M20A"/>
</dbReference>
<dbReference type="PANTHER" id="PTHR43808">
    <property type="entry name" value="ACETYLORNITHINE DEACETYLASE"/>
    <property type="match status" value="1"/>
</dbReference>
<gene>
    <name evidence="4" type="ORF">EZS27_026003</name>
</gene>
<dbReference type="Gene3D" id="3.30.70.360">
    <property type="match status" value="1"/>
</dbReference>
<dbReference type="Gene3D" id="3.40.630.10">
    <property type="entry name" value="Zn peptidases"/>
    <property type="match status" value="1"/>
</dbReference>
<name>A0A5J4QS70_9ZZZZ</name>
<evidence type="ECO:0000256" key="1">
    <source>
        <dbReference type="ARBA" id="ARBA00022723"/>
    </source>
</evidence>
<proteinExistence type="predicted"/>
<dbReference type="GO" id="GO:0008777">
    <property type="term" value="F:acetylornithine deacetylase activity"/>
    <property type="evidence" value="ECO:0007669"/>
    <property type="project" value="UniProtKB-EC"/>
</dbReference>
<dbReference type="GO" id="GO:0006526">
    <property type="term" value="P:L-arginine biosynthetic process"/>
    <property type="evidence" value="ECO:0007669"/>
    <property type="project" value="TreeGrafter"/>
</dbReference>
<protein>
    <submittedName>
        <fullName evidence="4">Acetylornithine deacetylase</fullName>
        <ecNumber evidence="4">3.5.1.16</ecNumber>
    </submittedName>
</protein>
<sequence>MASSEEEISGKGGIESILPVLPPIALAIVGEPTNMQPAIAEKGLAVLDVTATGRAGHAAHNEGENAIYKAINDITWFQDYRFERESPLLGAVKMSVTQISAGTQHNVIPDRCTFVVDVRSNELYSNEELFAEIKKHIICDVKVRSFRLKSSHIDINHPFVQRAIRLGRIPFGSPTLSDQALMPFTSVKIGPGHSLRSHTANEYITIQEISEAFTLYEEILNGLIIKQKNIP</sequence>
<dbReference type="AlphaFoldDB" id="A0A5J4QS70"/>